<gene>
    <name evidence="1" type="ORF">AVEN_224507_1</name>
</gene>
<accession>A0A4Y2P552</accession>
<organism evidence="1 2">
    <name type="scientific">Araneus ventricosus</name>
    <name type="common">Orbweaver spider</name>
    <name type="synonym">Epeira ventricosa</name>
    <dbReference type="NCBI Taxonomy" id="182803"/>
    <lineage>
        <taxon>Eukaryota</taxon>
        <taxon>Metazoa</taxon>
        <taxon>Ecdysozoa</taxon>
        <taxon>Arthropoda</taxon>
        <taxon>Chelicerata</taxon>
        <taxon>Arachnida</taxon>
        <taxon>Araneae</taxon>
        <taxon>Araneomorphae</taxon>
        <taxon>Entelegynae</taxon>
        <taxon>Araneoidea</taxon>
        <taxon>Araneidae</taxon>
        <taxon>Araneus</taxon>
    </lineage>
</organism>
<sequence length="102" mass="11457">MCCGNSDKSYIQYGDAQKGLLTLQAAGFQIAKFNEIVKPKELLSLNCQGLDKELYSPFCGHYAPYGGYYTCHRVAVTDDFCWSLIFVKGAIVRRPLCMKTPF</sequence>
<dbReference type="Proteomes" id="UP000499080">
    <property type="component" value="Unassembled WGS sequence"/>
</dbReference>
<dbReference type="EMBL" id="BGPR01010298">
    <property type="protein sequence ID" value="GBN45427.1"/>
    <property type="molecule type" value="Genomic_DNA"/>
</dbReference>
<keyword evidence="2" id="KW-1185">Reference proteome</keyword>
<evidence type="ECO:0000313" key="2">
    <source>
        <dbReference type="Proteomes" id="UP000499080"/>
    </source>
</evidence>
<reference evidence="1 2" key="1">
    <citation type="journal article" date="2019" name="Sci. Rep.">
        <title>Orb-weaving spider Araneus ventricosus genome elucidates the spidroin gene catalogue.</title>
        <authorList>
            <person name="Kono N."/>
            <person name="Nakamura H."/>
            <person name="Ohtoshi R."/>
            <person name="Moran D.A.P."/>
            <person name="Shinohara A."/>
            <person name="Yoshida Y."/>
            <person name="Fujiwara M."/>
            <person name="Mori M."/>
            <person name="Tomita M."/>
            <person name="Arakawa K."/>
        </authorList>
    </citation>
    <scope>NUCLEOTIDE SEQUENCE [LARGE SCALE GENOMIC DNA]</scope>
</reference>
<proteinExistence type="predicted"/>
<evidence type="ECO:0000313" key="1">
    <source>
        <dbReference type="EMBL" id="GBN45427.1"/>
    </source>
</evidence>
<comment type="caution">
    <text evidence="1">The sequence shown here is derived from an EMBL/GenBank/DDBJ whole genome shotgun (WGS) entry which is preliminary data.</text>
</comment>
<protein>
    <submittedName>
        <fullName evidence="1">Uncharacterized protein</fullName>
    </submittedName>
</protein>
<dbReference type="AlphaFoldDB" id="A0A4Y2P552"/>
<name>A0A4Y2P552_ARAVE</name>